<dbReference type="InterPro" id="IPR018509">
    <property type="entry name" value="DHquinase_II_CS"/>
</dbReference>
<comment type="similarity">
    <text evidence="3 7">Belongs to the type-II 3-dehydroquinase family.</text>
</comment>
<feature type="active site" description="Proton acceptor" evidence="7 8">
    <location>
        <position position="22"/>
    </location>
</feature>
<dbReference type="PROSITE" id="PS01029">
    <property type="entry name" value="DEHYDROQUINASE_II"/>
    <property type="match status" value="1"/>
</dbReference>
<dbReference type="SUPFAM" id="SSF52304">
    <property type="entry name" value="Type II 3-dehydroquinate dehydratase"/>
    <property type="match status" value="1"/>
</dbReference>
<evidence type="ECO:0000313" key="12">
    <source>
        <dbReference type="Proteomes" id="UP000661691"/>
    </source>
</evidence>
<dbReference type="RefSeq" id="WP_191142376.1">
    <property type="nucleotide sequence ID" value="NZ_JACXAH010000020.1"/>
</dbReference>
<name>A0A926RUZ7_9BACL</name>
<dbReference type="NCBIfam" id="NF003806">
    <property type="entry name" value="PRK05395.1-3"/>
    <property type="match status" value="1"/>
</dbReference>
<dbReference type="InterPro" id="IPR001874">
    <property type="entry name" value="DHquinase_II"/>
</dbReference>
<evidence type="ECO:0000256" key="1">
    <source>
        <dbReference type="ARBA" id="ARBA00001864"/>
    </source>
</evidence>
<feature type="binding site" evidence="7 9">
    <location>
        <begin position="100"/>
        <end position="101"/>
    </location>
    <ligand>
        <name>substrate</name>
    </ligand>
</feature>
<feature type="binding site" evidence="7 9">
    <location>
        <position position="79"/>
    </location>
    <ligand>
        <name>substrate</name>
    </ligand>
</feature>
<keyword evidence="7" id="KW-0057">Aromatic amino acid biosynthesis</keyword>
<dbReference type="InterPro" id="IPR036441">
    <property type="entry name" value="DHquinase_II_sf"/>
</dbReference>
<evidence type="ECO:0000256" key="5">
    <source>
        <dbReference type="ARBA" id="ARBA00012060"/>
    </source>
</evidence>
<evidence type="ECO:0000256" key="4">
    <source>
        <dbReference type="ARBA" id="ARBA00011193"/>
    </source>
</evidence>
<comment type="pathway">
    <text evidence="2 7">Metabolic intermediate biosynthesis; chorismate biosynthesis; chorismate from D-erythrose 4-phosphate and phosphoenolpyruvate: step 3/7.</text>
</comment>
<dbReference type="AlphaFoldDB" id="A0A926RUZ7"/>
<sequence length="148" mass="16695">MKILVLNGPNLNRLGRREPEVYGNTTLDALHEHLIQYGKTLGYEVDCQQSNIEGELINTIHEAEDRFHYIVLNPGAFTHYSYAIRDAIASVTTPVIEVHISHVYTRERFRHTSVIAPVCIGQITGFGVYSYDLALQAIGHIGDSERMK</sequence>
<comment type="function">
    <text evidence="7">Catalyzes a trans-dehydration via an enolate intermediate.</text>
</comment>
<evidence type="ECO:0000256" key="8">
    <source>
        <dbReference type="PIRSR" id="PIRSR001399-1"/>
    </source>
</evidence>
<dbReference type="GO" id="GO:0019631">
    <property type="term" value="P:quinate catabolic process"/>
    <property type="evidence" value="ECO:0007669"/>
    <property type="project" value="TreeGrafter"/>
</dbReference>
<dbReference type="NCBIfam" id="NF003805">
    <property type="entry name" value="PRK05395.1-2"/>
    <property type="match status" value="1"/>
</dbReference>
<dbReference type="Gene3D" id="3.40.50.9100">
    <property type="entry name" value="Dehydroquinase, class II"/>
    <property type="match status" value="1"/>
</dbReference>
<dbReference type="GO" id="GO:0009073">
    <property type="term" value="P:aromatic amino acid family biosynthetic process"/>
    <property type="evidence" value="ECO:0007669"/>
    <property type="project" value="UniProtKB-KW"/>
</dbReference>
<proteinExistence type="inferred from homology"/>
<dbReference type="PANTHER" id="PTHR21272">
    <property type="entry name" value="CATABOLIC 3-DEHYDROQUINASE"/>
    <property type="match status" value="1"/>
</dbReference>
<dbReference type="GO" id="GO:0009423">
    <property type="term" value="P:chorismate biosynthetic process"/>
    <property type="evidence" value="ECO:0007669"/>
    <property type="project" value="UniProtKB-UniRule"/>
</dbReference>
<keyword evidence="12" id="KW-1185">Reference proteome</keyword>
<protein>
    <recommendedName>
        <fullName evidence="5 7">3-dehydroquinate dehydratase</fullName>
        <shortName evidence="7">3-dehydroquinase</shortName>
        <ecNumber evidence="5 7">4.2.1.10</ecNumber>
    </recommendedName>
    <alternativeName>
        <fullName evidence="7">Type II DHQase</fullName>
    </alternativeName>
</protein>
<feature type="binding site" evidence="7 9">
    <location>
        <position position="110"/>
    </location>
    <ligand>
        <name>substrate</name>
    </ligand>
</feature>
<keyword evidence="7" id="KW-0028">Amino-acid biosynthesis</keyword>
<dbReference type="CDD" id="cd00466">
    <property type="entry name" value="DHQase_II"/>
    <property type="match status" value="1"/>
</dbReference>
<feature type="active site" description="Proton donor" evidence="7 8">
    <location>
        <position position="99"/>
    </location>
</feature>
<dbReference type="EC" id="4.2.1.10" evidence="5 7"/>
<dbReference type="Pfam" id="PF01220">
    <property type="entry name" value="DHquinase_II"/>
    <property type="match status" value="1"/>
</dbReference>
<dbReference type="GO" id="GO:0008652">
    <property type="term" value="P:amino acid biosynthetic process"/>
    <property type="evidence" value="ECO:0007669"/>
    <property type="project" value="UniProtKB-KW"/>
</dbReference>
<dbReference type="NCBIfam" id="NF003807">
    <property type="entry name" value="PRK05395.1-4"/>
    <property type="match status" value="1"/>
</dbReference>
<comment type="subunit">
    <text evidence="4 7">Homododecamer.</text>
</comment>
<evidence type="ECO:0000256" key="9">
    <source>
        <dbReference type="PIRSR" id="PIRSR001399-2"/>
    </source>
</evidence>
<feature type="binding site" evidence="7 9">
    <location>
        <position position="86"/>
    </location>
    <ligand>
        <name>substrate</name>
    </ligand>
</feature>
<evidence type="ECO:0000256" key="2">
    <source>
        <dbReference type="ARBA" id="ARBA00004902"/>
    </source>
</evidence>
<dbReference type="GO" id="GO:0003855">
    <property type="term" value="F:3-dehydroquinate dehydratase activity"/>
    <property type="evidence" value="ECO:0007669"/>
    <property type="project" value="UniProtKB-UniRule"/>
</dbReference>
<comment type="caution">
    <text evidence="11">The sequence shown here is derived from an EMBL/GenBank/DDBJ whole genome shotgun (WGS) entry which is preliminary data.</text>
</comment>
<evidence type="ECO:0000256" key="10">
    <source>
        <dbReference type="PIRSR" id="PIRSR001399-3"/>
    </source>
</evidence>
<dbReference type="PIRSF" id="PIRSF001399">
    <property type="entry name" value="DHquinase_II"/>
    <property type="match status" value="1"/>
</dbReference>
<feature type="binding site" evidence="7 9">
    <location>
        <position position="73"/>
    </location>
    <ligand>
        <name>substrate</name>
    </ligand>
</feature>
<feature type="site" description="Transition state stabilizer" evidence="7 10">
    <location>
        <position position="17"/>
    </location>
</feature>
<dbReference type="NCBIfam" id="TIGR01088">
    <property type="entry name" value="aroQ"/>
    <property type="match status" value="1"/>
</dbReference>
<gene>
    <name evidence="7 11" type="primary">aroQ</name>
    <name evidence="11" type="ORF">IC620_12750</name>
</gene>
<organism evidence="11 12">
    <name type="scientific">Polycladospora coralii</name>
    <dbReference type="NCBI Taxonomy" id="2771432"/>
    <lineage>
        <taxon>Bacteria</taxon>
        <taxon>Bacillati</taxon>
        <taxon>Bacillota</taxon>
        <taxon>Bacilli</taxon>
        <taxon>Bacillales</taxon>
        <taxon>Thermoactinomycetaceae</taxon>
        <taxon>Polycladospora</taxon>
    </lineage>
</organism>
<dbReference type="PANTHER" id="PTHR21272:SF3">
    <property type="entry name" value="CATABOLIC 3-DEHYDROQUINASE"/>
    <property type="match status" value="1"/>
</dbReference>
<evidence type="ECO:0000256" key="3">
    <source>
        <dbReference type="ARBA" id="ARBA00011037"/>
    </source>
</evidence>
<reference evidence="11" key="1">
    <citation type="submission" date="2020-09" db="EMBL/GenBank/DDBJ databases">
        <title>A novel bacterium of genus Hazenella, isolated from South China Sea.</title>
        <authorList>
            <person name="Huang H."/>
            <person name="Mo K."/>
            <person name="Hu Y."/>
        </authorList>
    </citation>
    <scope>NUCLEOTIDE SEQUENCE</scope>
    <source>
        <strain evidence="11">IB182357</strain>
    </source>
</reference>
<evidence type="ECO:0000256" key="6">
    <source>
        <dbReference type="ARBA" id="ARBA00023239"/>
    </source>
</evidence>
<dbReference type="HAMAP" id="MF_00169">
    <property type="entry name" value="AroQ"/>
    <property type="match status" value="1"/>
</dbReference>
<dbReference type="Proteomes" id="UP000661691">
    <property type="component" value="Unassembled WGS sequence"/>
</dbReference>
<evidence type="ECO:0000313" key="11">
    <source>
        <dbReference type="EMBL" id="MBD1373217.1"/>
    </source>
</evidence>
<dbReference type="EMBL" id="JACXAH010000020">
    <property type="protein sequence ID" value="MBD1373217.1"/>
    <property type="molecule type" value="Genomic_DNA"/>
</dbReference>
<keyword evidence="6 7" id="KW-0456">Lyase</keyword>
<evidence type="ECO:0000256" key="7">
    <source>
        <dbReference type="HAMAP-Rule" id="MF_00169"/>
    </source>
</evidence>
<comment type="catalytic activity">
    <reaction evidence="1 7">
        <text>3-dehydroquinate = 3-dehydroshikimate + H2O</text>
        <dbReference type="Rhea" id="RHEA:21096"/>
        <dbReference type="ChEBI" id="CHEBI:15377"/>
        <dbReference type="ChEBI" id="CHEBI:16630"/>
        <dbReference type="ChEBI" id="CHEBI:32364"/>
        <dbReference type="EC" id="4.2.1.10"/>
    </reaction>
</comment>
<accession>A0A926RUZ7</accession>